<dbReference type="Gene3D" id="2.130.10.10">
    <property type="entry name" value="YVTN repeat-like/Quinoprotein amine dehydrogenase"/>
    <property type="match status" value="2"/>
</dbReference>
<organism evidence="3 4">
    <name type="scientific">Gemmata algarum</name>
    <dbReference type="NCBI Taxonomy" id="2975278"/>
    <lineage>
        <taxon>Bacteria</taxon>
        <taxon>Pseudomonadati</taxon>
        <taxon>Planctomycetota</taxon>
        <taxon>Planctomycetia</taxon>
        <taxon>Gemmatales</taxon>
        <taxon>Gemmataceae</taxon>
        <taxon>Gemmata</taxon>
    </lineage>
</organism>
<dbReference type="SUPFAM" id="SSF50998">
    <property type="entry name" value="Quinoprotein alcohol dehydrogenase-like"/>
    <property type="match status" value="1"/>
</dbReference>
<sequence length="434" mass="46810">MRTRLSLATLALAFASLSFAADSWPGFRGPTADGHSPSKNPPTKWSEKENLAWKTEIHGKGWSSPVVLGDQVWVTTSDEVLDPAPPKKKGGPPANPVKEVSLFAIGLDRKTGKVLHDLKLGRVLNPQYCHPFNTYASGTPFLEEGRLYAHFGSLGTFCIDTHTGKTLWERLDFKCDHFRGPGSSVAVYGDLVYLIFDGADLQYVVALDKKTGETKWKADRKIKYGPGPADGDHKKAYATPALLKVGNQDSLVCPSAECTIAYDPNSGAEQWRFAHGGMNGSLRPVLANGLLYATSGSSGKLFALKPDMLKGEVPKDAVVWQAAKGVSVRPSPIVVGNLLFMAADNGVATCLDATSGKLHWTERLDGEFSASPVYANGNVYFCNQIGKTFVVKAAASYELLAENRLDGGFMASPAIAGDELFLRTKTHLYAIGKK</sequence>
<dbReference type="EMBL" id="JAXBLV010000088">
    <property type="protein sequence ID" value="MDY3559104.1"/>
    <property type="molecule type" value="Genomic_DNA"/>
</dbReference>
<evidence type="ECO:0000259" key="2">
    <source>
        <dbReference type="Pfam" id="PF13360"/>
    </source>
</evidence>
<dbReference type="SMART" id="SM00564">
    <property type="entry name" value="PQQ"/>
    <property type="match status" value="4"/>
</dbReference>
<dbReference type="InterPro" id="IPR015943">
    <property type="entry name" value="WD40/YVTN_repeat-like_dom_sf"/>
</dbReference>
<dbReference type="PANTHER" id="PTHR34512:SF30">
    <property type="entry name" value="OUTER MEMBRANE PROTEIN ASSEMBLY FACTOR BAMB"/>
    <property type="match status" value="1"/>
</dbReference>
<keyword evidence="4" id="KW-1185">Reference proteome</keyword>
<feature type="chain" id="PRO_5047259278" evidence="1">
    <location>
        <begin position="21"/>
        <end position="434"/>
    </location>
</feature>
<proteinExistence type="predicted"/>
<gene>
    <name evidence="3" type="ORF">R5W23_006307</name>
</gene>
<feature type="domain" description="Pyrrolo-quinoline quinone repeat" evidence="2">
    <location>
        <begin position="315"/>
        <end position="381"/>
    </location>
</feature>
<keyword evidence="1" id="KW-0732">Signal</keyword>
<protein>
    <submittedName>
        <fullName evidence="3">PQQ-like beta-propeller repeat protein</fullName>
    </submittedName>
</protein>
<evidence type="ECO:0000313" key="3">
    <source>
        <dbReference type="EMBL" id="MDY3559104.1"/>
    </source>
</evidence>
<dbReference type="PANTHER" id="PTHR34512">
    <property type="entry name" value="CELL SURFACE PROTEIN"/>
    <property type="match status" value="1"/>
</dbReference>
<accession>A0ABU5EV42</accession>
<reference evidence="4" key="1">
    <citation type="journal article" date="2023" name="Mar. Drugs">
        <title>Gemmata algarum, a Novel Planctomycete Isolated from an Algal Mat, Displays Antimicrobial Activity.</title>
        <authorList>
            <person name="Kumar G."/>
            <person name="Kallscheuer N."/>
            <person name="Kashif M."/>
            <person name="Ahamad S."/>
            <person name="Jagadeeshwari U."/>
            <person name="Pannikurungottu S."/>
            <person name="Haufschild T."/>
            <person name="Kabuu M."/>
            <person name="Sasikala C."/>
            <person name="Jogler C."/>
            <person name="Ramana C."/>
        </authorList>
    </citation>
    <scope>NUCLEOTIDE SEQUENCE [LARGE SCALE GENOMIC DNA]</scope>
    <source>
        <strain evidence="4">JC673</strain>
    </source>
</reference>
<dbReference type="InterPro" id="IPR002372">
    <property type="entry name" value="PQQ_rpt_dom"/>
</dbReference>
<feature type="domain" description="Pyrrolo-quinoline quinone repeat" evidence="2">
    <location>
        <begin position="105"/>
        <end position="217"/>
    </location>
</feature>
<feature type="signal peptide" evidence="1">
    <location>
        <begin position="1"/>
        <end position="20"/>
    </location>
</feature>
<dbReference type="Pfam" id="PF13360">
    <property type="entry name" value="PQQ_2"/>
    <property type="match status" value="2"/>
</dbReference>
<evidence type="ECO:0000256" key="1">
    <source>
        <dbReference type="SAM" id="SignalP"/>
    </source>
</evidence>
<dbReference type="InterPro" id="IPR011047">
    <property type="entry name" value="Quinoprotein_ADH-like_sf"/>
</dbReference>
<dbReference type="RefSeq" id="WP_320685926.1">
    <property type="nucleotide sequence ID" value="NZ_JAXBLV010000088.1"/>
</dbReference>
<name>A0ABU5EV42_9BACT</name>
<evidence type="ECO:0000313" key="4">
    <source>
        <dbReference type="Proteomes" id="UP001272242"/>
    </source>
</evidence>
<comment type="caution">
    <text evidence="3">The sequence shown here is derived from an EMBL/GenBank/DDBJ whole genome shotgun (WGS) entry which is preliminary data.</text>
</comment>
<dbReference type="InterPro" id="IPR018391">
    <property type="entry name" value="PQQ_b-propeller_rpt"/>
</dbReference>
<dbReference type="Proteomes" id="UP001272242">
    <property type="component" value="Unassembled WGS sequence"/>
</dbReference>